<dbReference type="FunFam" id="1.10.10.60:FF:000119">
    <property type="entry name" value="Transcription factor GAMYB"/>
    <property type="match status" value="1"/>
</dbReference>
<evidence type="ECO:0000256" key="5">
    <source>
        <dbReference type="ARBA" id="ARBA00023159"/>
    </source>
</evidence>
<protein>
    <submittedName>
        <fullName evidence="11">R2R3MYB37</fullName>
    </submittedName>
</protein>
<keyword evidence="6" id="KW-0804">Transcription</keyword>
<dbReference type="Gene3D" id="1.10.10.60">
    <property type="entry name" value="Homeodomain-like"/>
    <property type="match status" value="2"/>
</dbReference>
<evidence type="ECO:0000256" key="4">
    <source>
        <dbReference type="ARBA" id="ARBA00023125"/>
    </source>
</evidence>
<proteinExistence type="evidence at transcript level"/>
<comment type="subcellular location">
    <subcellularLocation>
        <location evidence="1">Nucleus</location>
    </subcellularLocation>
</comment>
<dbReference type="InterPro" id="IPR001005">
    <property type="entry name" value="SANT/Myb"/>
</dbReference>
<evidence type="ECO:0000256" key="3">
    <source>
        <dbReference type="ARBA" id="ARBA00023015"/>
    </source>
</evidence>
<feature type="region of interest" description="Disordered" evidence="8">
    <location>
        <begin position="1"/>
        <end position="27"/>
    </location>
</feature>
<evidence type="ECO:0000256" key="6">
    <source>
        <dbReference type="ARBA" id="ARBA00023163"/>
    </source>
</evidence>
<keyword evidence="2" id="KW-0677">Repeat</keyword>
<feature type="region of interest" description="Disordered" evidence="8">
    <location>
        <begin position="266"/>
        <end position="304"/>
    </location>
</feature>
<feature type="domain" description="Myb-like" evidence="9">
    <location>
        <begin position="21"/>
        <end position="73"/>
    </location>
</feature>
<reference evidence="11" key="1">
    <citation type="journal article" date="2017" name="Physiol. Mol. Biol. Plants">
        <title>Identification and expression analysis under abiotic stress of the R2R3-MYB genes in Ginkgo biloba L.</title>
        <authorList>
            <person name="Liu X."/>
            <person name="Yu W."/>
            <person name="Zhang X."/>
            <person name="Wang G."/>
            <person name="Cao F."/>
            <person name="Cheng H."/>
        </authorList>
    </citation>
    <scope>NUCLEOTIDE SEQUENCE</scope>
</reference>
<feature type="domain" description="HTH myb-type" evidence="10">
    <location>
        <begin position="74"/>
        <end position="128"/>
    </location>
</feature>
<name>A0A222UAE0_GINBI</name>
<dbReference type="PANTHER" id="PTHR47995:SF18">
    <property type="entry name" value="TRANSCRIPTION FACTOR MYB65"/>
    <property type="match status" value="1"/>
</dbReference>
<dbReference type="Pfam" id="PF00249">
    <property type="entry name" value="Myb_DNA-binding"/>
    <property type="match status" value="2"/>
</dbReference>
<keyword evidence="3" id="KW-0805">Transcription regulation</keyword>
<keyword evidence="7" id="KW-0539">Nucleus</keyword>
<dbReference type="CDD" id="cd00167">
    <property type="entry name" value="SANT"/>
    <property type="match status" value="2"/>
</dbReference>
<dbReference type="SMR" id="A0A222UAE0"/>
<keyword evidence="4" id="KW-0238">DNA-binding</keyword>
<dbReference type="PANTHER" id="PTHR47995">
    <property type="entry name" value="TRANSCRIPTION FACTOR MYB33-RELATED"/>
    <property type="match status" value="1"/>
</dbReference>
<dbReference type="GO" id="GO:0003677">
    <property type="term" value="F:DNA binding"/>
    <property type="evidence" value="ECO:0007669"/>
    <property type="project" value="UniProtKB-KW"/>
</dbReference>
<feature type="domain" description="Myb-like" evidence="9">
    <location>
        <begin position="74"/>
        <end position="124"/>
    </location>
</feature>
<dbReference type="FunFam" id="1.10.10.60:FF:000001">
    <property type="entry name" value="MYB-related transcription factor"/>
    <property type="match status" value="1"/>
</dbReference>
<dbReference type="SMART" id="SM00717">
    <property type="entry name" value="SANT"/>
    <property type="match status" value="2"/>
</dbReference>
<dbReference type="PROSITE" id="PS51294">
    <property type="entry name" value="HTH_MYB"/>
    <property type="match status" value="2"/>
</dbReference>
<dbReference type="SUPFAM" id="SSF46689">
    <property type="entry name" value="Homeodomain-like"/>
    <property type="match status" value="1"/>
</dbReference>
<keyword evidence="5" id="KW-0010">Activator</keyword>
<evidence type="ECO:0000313" key="11">
    <source>
        <dbReference type="EMBL" id="ASR18122.1"/>
    </source>
</evidence>
<gene>
    <name evidence="11" type="primary">R2R3MYB37</name>
</gene>
<organism evidence="11">
    <name type="scientific">Ginkgo biloba</name>
    <name type="common">Ginkgo</name>
    <name type="synonym">Maidenhair tree</name>
    <dbReference type="NCBI Taxonomy" id="3311"/>
    <lineage>
        <taxon>Eukaryota</taxon>
        <taxon>Viridiplantae</taxon>
        <taxon>Streptophyta</taxon>
        <taxon>Embryophyta</taxon>
        <taxon>Tracheophyta</taxon>
        <taxon>Spermatophyta</taxon>
        <taxon>Ginkgoidae</taxon>
        <taxon>Ginkgoales</taxon>
        <taxon>Ginkgoaceae</taxon>
        <taxon>Ginkgo</taxon>
    </lineage>
</organism>
<dbReference type="OMA" id="ERSHNTM"/>
<feature type="domain" description="HTH myb-type" evidence="10">
    <location>
        <begin position="21"/>
        <end position="73"/>
    </location>
</feature>
<sequence>MKGQGMDGYGQREQQEGTTTSSGLKKGPWTAAEDAILVAYVKEHGEGNWNSVQKHSGLSRCGKSCRLRWANHLRPNLKKGAFTPEEERMIIDLHAKLGNKWARMAALMPGRTDNEIKNYWNTRIKRRMRAGLSLYPPDVALPSPNDYQQQGLGLDNQMSNGAAASRLNGLSNIQLIHQQQGTVCVNKGLCSRLKRERDGSQSGNAFSELNSFDQFSDESSISLQPSYFKVRRPCSNNGSNPGGHMQGFMFEPEPSATISVRHQAYHNQRPGPAGDHSGPKLELPSSQSVGSAGSADTPKSKISSPFSSLVLSNRLLSEAESYGSNNNNNNTENNNINNAGLLEALLQKAQSANYVDEVVEERKPEIVDQMLAPISDYISTLAAHVPTGLMENQWDDDHKDTTTASTLENCAFSSFTGESTKSNCDGNQWDSQSHAHMQGTEIKSEELVKSQPAAEYTDEEITTLLDFAKPDPVTLPEWYSSSPLNCAIYNATPCSVPDAINAVLHEDLDESLQTMSVSINHCLWELGNCCWNNMPGVCQLSDHSRNHNPTTQELNDSCPIY</sequence>
<dbReference type="InterPro" id="IPR009057">
    <property type="entry name" value="Homeodomain-like_sf"/>
</dbReference>
<evidence type="ECO:0000256" key="1">
    <source>
        <dbReference type="ARBA" id="ARBA00004123"/>
    </source>
</evidence>
<dbReference type="EMBL" id="KY703748">
    <property type="protein sequence ID" value="ASR18122.1"/>
    <property type="molecule type" value="mRNA"/>
</dbReference>
<dbReference type="GO" id="GO:0005634">
    <property type="term" value="C:nucleus"/>
    <property type="evidence" value="ECO:0007669"/>
    <property type="project" value="UniProtKB-SubCell"/>
</dbReference>
<evidence type="ECO:0000256" key="8">
    <source>
        <dbReference type="SAM" id="MobiDB-lite"/>
    </source>
</evidence>
<evidence type="ECO:0000256" key="2">
    <source>
        <dbReference type="ARBA" id="ARBA00022737"/>
    </source>
</evidence>
<dbReference type="GO" id="GO:0003006">
    <property type="term" value="P:developmental process involved in reproduction"/>
    <property type="evidence" value="ECO:0007669"/>
    <property type="project" value="UniProtKB-ARBA"/>
</dbReference>
<evidence type="ECO:0000259" key="10">
    <source>
        <dbReference type="PROSITE" id="PS51294"/>
    </source>
</evidence>
<dbReference type="AlphaFoldDB" id="A0A222UAE0"/>
<dbReference type="PROSITE" id="PS50090">
    <property type="entry name" value="MYB_LIKE"/>
    <property type="match status" value="2"/>
</dbReference>
<evidence type="ECO:0000256" key="7">
    <source>
        <dbReference type="ARBA" id="ARBA00023242"/>
    </source>
</evidence>
<evidence type="ECO:0000259" key="9">
    <source>
        <dbReference type="PROSITE" id="PS50090"/>
    </source>
</evidence>
<dbReference type="InterPro" id="IPR017930">
    <property type="entry name" value="Myb_dom"/>
</dbReference>
<accession>A0A222UAE0</accession>